<feature type="non-terminal residue" evidence="1">
    <location>
        <position position="84"/>
    </location>
</feature>
<sequence>MVTPWKKQEAYKQGIIDAKGKTLIKSRDFTKEDQRQAFTLLHRLVFNCKRILSKIPFVKTQLGTYAAALFLLKEHYKIENLPEG</sequence>
<dbReference type="EMBL" id="UINC01084572">
    <property type="protein sequence ID" value="SVC31347.1"/>
    <property type="molecule type" value="Genomic_DNA"/>
</dbReference>
<protein>
    <submittedName>
        <fullName evidence="1">Uncharacterized protein</fullName>
    </submittedName>
</protein>
<reference evidence="1" key="1">
    <citation type="submission" date="2018-05" db="EMBL/GenBank/DDBJ databases">
        <authorList>
            <person name="Lanie J.A."/>
            <person name="Ng W.-L."/>
            <person name="Kazmierczak K.M."/>
            <person name="Andrzejewski T.M."/>
            <person name="Davidsen T.M."/>
            <person name="Wayne K.J."/>
            <person name="Tettelin H."/>
            <person name="Glass J.I."/>
            <person name="Rusch D."/>
            <person name="Podicherti R."/>
            <person name="Tsui H.-C.T."/>
            <person name="Winkler M.E."/>
        </authorList>
    </citation>
    <scope>NUCLEOTIDE SEQUENCE</scope>
</reference>
<evidence type="ECO:0000313" key="1">
    <source>
        <dbReference type="EMBL" id="SVC31347.1"/>
    </source>
</evidence>
<dbReference type="AlphaFoldDB" id="A0A382L8G7"/>
<accession>A0A382L8G7</accession>
<organism evidence="1">
    <name type="scientific">marine metagenome</name>
    <dbReference type="NCBI Taxonomy" id="408172"/>
    <lineage>
        <taxon>unclassified sequences</taxon>
        <taxon>metagenomes</taxon>
        <taxon>ecological metagenomes</taxon>
    </lineage>
</organism>
<proteinExistence type="predicted"/>
<gene>
    <name evidence="1" type="ORF">METZ01_LOCUS284201</name>
</gene>
<name>A0A382L8G7_9ZZZZ</name>